<evidence type="ECO:0000313" key="2">
    <source>
        <dbReference type="Proteomes" id="UP000245998"/>
    </source>
</evidence>
<dbReference type="Proteomes" id="UP000245998">
    <property type="component" value="Unassembled WGS sequence"/>
</dbReference>
<sequence length="150" mass="17421">MFDKEYTIHLVNQVIKNEIIPSLNNGMAREQAIAMISVLKNVNANTRQNLDPYKEVIDLFVKELDVLFERVSQDNSLQDTNLNRKVKEFQNQLNSIKANQEIKETWEELNGLTSKFITCLYEDHSRTSGYISAVRKLMRKQLNIEMALVS</sequence>
<dbReference type="AlphaFoldDB" id="A0A2U1JWR6"/>
<keyword evidence="2" id="KW-1185">Reference proteome</keyword>
<name>A0A2U1JWR6_9BACI</name>
<evidence type="ECO:0000313" key="1">
    <source>
        <dbReference type="EMBL" id="PWA09435.1"/>
    </source>
</evidence>
<gene>
    <name evidence="1" type="ORF">DCC39_13125</name>
</gene>
<organism evidence="1 2">
    <name type="scientific">Pueribacillus theae</name>
    <dbReference type="NCBI Taxonomy" id="2171751"/>
    <lineage>
        <taxon>Bacteria</taxon>
        <taxon>Bacillati</taxon>
        <taxon>Bacillota</taxon>
        <taxon>Bacilli</taxon>
        <taxon>Bacillales</taxon>
        <taxon>Bacillaceae</taxon>
        <taxon>Pueribacillus</taxon>
    </lineage>
</organism>
<comment type="caution">
    <text evidence="1">The sequence shown here is derived from an EMBL/GenBank/DDBJ whole genome shotgun (WGS) entry which is preliminary data.</text>
</comment>
<dbReference type="EMBL" id="QCZG01000029">
    <property type="protein sequence ID" value="PWA09435.1"/>
    <property type="molecule type" value="Genomic_DNA"/>
</dbReference>
<protein>
    <submittedName>
        <fullName evidence="1">Uncharacterized protein</fullName>
    </submittedName>
</protein>
<reference evidence="1 2" key="1">
    <citation type="submission" date="2018-04" db="EMBL/GenBank/DDBJ databases">
        <title>Camelliibacillus theae gen. nov., sp. nov., isolated from Pu'er tea.</title>
        <authorList>
            <person name="Niu L."/>
        </authorList>
    </citation>
    <scope>NUCLEOTIDE SEQUENCE [LARGE SCALE GENOMIC DNA]</scope>
    <source>
        <strain evidence="1 2">T8</strain>
    </source>
</reference>
<proteinExistence type="predicted"/>
<dbReference type="OrthoDB" id="2970269at2"/>
<accession>A0A2U1JWR6</accession>
<dbReference type="RefSeq" id="WP_116555364.1">
    <property type="nucleotide sequence ID" value="NZ_QCZG01000029.1"/>
</dbReference>